<feature type="compositionally biased region" description="Basic and acidic residues" evidence="1">
    <location>
        <begin position="66"/>
        <end position="92"/>
    </location>
</feature>
<reference evidence="2" key="1">
    <citation type="journal article" date="2015" name="Nature">
        <title>Complex archaea that bridge the gap between prokaryotes and eukaryotes.</title>
        <authorList>
            <person name="Spang A."/>
            <person name="Saw J.H."/>
            <person name="Jorgensen S.L."/>
            <person name="Zaremba-Niedzwiedzka K."/>
            <person name="Martijn J."/>
            <person name="Lind A.E."/>
            <person name="van Eijk R."/>
            <person name="Schleper C."/>
            <person name="Guy L."/>
            <person name="Ettema T.J."/>
        </authorList>
    </citation>
    <scope>NUCLEOTIDE SEQUENCE</scope>
</reference>
<name>A0A0F9I9T7_9ZZZZ</name>
<gene>
    <name evidence="2" type="ORF">LCGC14_1685770</name>
</gene>
<proteinExistence type="predicted"/>
<comment type="caution">
    <text evidence="2">The sequence shown here is derived from an EMBL/GenBank/DDBJ whole genome shotgun (WGS) entry which is preliminary data.</text>
</comment>
<feature type="compositionally biased region" description="Basic and acidic residues" evidence="1">
    <location>
        <begin position="22"/>
        <end position="48"/>
    </location>
</feature>
<accession>A0A0F9I9T7</accession>
<feature type="region of interest" description="Disordered" evidence="1">
    <location>
        <begin position="1"/>
        <end position="113"/>
    </location>
</feature>
<sequence>MPEPSSPTPPGQPEPVDLASALKRDEKEDLRRRLGETTEQLEAAHAKDCPSCGAEFTKGVGAVGKKKTEEKAAEKPTEKKPAKPAKEEKDAATETTSQGAGAEEGDGGFGFFD</sequence>
<dbReference type="EMBL" id="LAZR01014673">
    <property type="protein sequence ID" value="KKM16449.1"/>
    <property type="molecule type" value="Genomic_DNA"/>
</dbReference>
<dbReference type="AlphaFoldDB" id="A0A0F9I9T7"/>
<feature type="compositionally biased region" description="Pro residues" evidence="1">
    <location>
        <begin position="1"/>
        <end position="13"/>
    </location>
</feature>
<evidence type="ECO:0000313" key="2">
    <source>
        <dbReference type="EMBL" id="KKM16449.1"/>
    </source>
</evidence>
<protein>
    <submittedName>
        <fullName evidence="2">Uncharacterized protein</fullName>
    </submittedName>
</protein>
<organism evidence="2">
    <name type="scientific">marine sediment metagenome</name>
    <dbReference type="NCBI Taxonomy" id="412755"/>
    <lineage>
        <taxon>unclassified sequences</taxon>
        <taxon>metagenomes</taxon>
        <taxon>ecological metagenomes</taxon>
    </lineage>
</organism>
<evidence type="ECO:0000256" key="1">
    <source>
        <dbReference type="SAM" id="MobiDB-lite"/>
    </source>
</evidence>